<dbReference type="EMBL" id="CP015405">
    <property type="protein sequence ID" value="ANU77966.1"/>
    <property type="molecule type" value="Genomic_DNA"/>
</dbReference>
<sequence>MRCPNCHSIVGDSWGICRYCGFDVGQYMEEPGAGSVQTELSGIKSGERPDTVCSHEEFRYYKAAYNRERRRIDRYRRNIYIGLLCAALCLNLIQLVIIVITNL</sequence>
<dbReference type="KEGG" id="byl:A4V09_20835"/>
<name>A0A1C7IE40_9FIRM</name>
<reference evidence="2" key="1">
    <citation type="submission" date="2017-04" db="EMBL/GenBank/DDBJ databases">
        <title>Complete Genome Sequences of Twelve Strains of a Stable Defined Moderately Diverse Mouse Microbiota 2 (sDMDMm2).</title>
        <authorList>
            <person name="Uchimura Y."/>
            <person name="Wyss M."/>
            <person name="Brugiroux S."/>
            <person name="Limenitakis J.P."/>
            <person name="Stecher B."/>
            <person name="McCoy K.D."/>
            <person name="Macpherson A.J."/>
        </authorList>
    </citation>
    <scope>NUCLEOTIDE SEQUENCE</scope>
    <source>
        <strain evidence="2">YL58</strain>
    </source>
</reference>
<keyword evidence="1" id="KW-0472">Membrane</keyword>
<keyword evidence="1" id="KW-0812">Transmembrane</keyword>
<dbReference type="STRING" id="1796616.A4V09_20835"/>
<keyword evidence="3" id="KW-1185">Reference proteome</keyword>
<organism evidence="2 3">
    <name type="scientific">Blautia pseudococcoides</name>
    <dbReference type="NCBI Taxonomy" id="1796616"/>
    <lineage>
        <taxon>Bacteria</taxon>
        <taxon>Bacillati</taxon>
        <taxon>Bacillota</taxon>
        <taxon>Clostridia</taxon>
        <taxon>Lachnospirales</taxon>
        <taxon>Lachnospiraceae</taxon>
        <taxon>Blautia</taxon>
    </lineage>
</organism>
<dbReference type="Proteomes" id="UP000092574">
    <property type="component" value="Chromosome"/>
</dbReference>
<accession>A0A1C7IE40</accession>
<protein>
    <submittedName>
        <fullName evidence="2">Uncharacterized protein</fullName>
    </submittedName>
</protein>
<evidence type="ECO:0000313" key="3">
    <source>
        <dbReference type="Proteomes" id="UP000092574"/>
    </source>
</evidence>
<evidence type="ECO:0000256" key="1">
    <source>
        <dbReference type="SAM" id="Phobius"/>
    </source>
</evidence>
<keyword evidence="1" id="KW-1133">Transmembrane helix</keyword>
<gene>
    <name evidence="2" type="ORF">A4V09_20835</name>
</gene>
<evidence type="ECO:0000313" key="2">
    <source>
        <dbReference type="EMBL" id="ANU77966.1"/>
    </source>
</evidence>
<proteinExistence type="predicted"/>
<feature type="transmembrane region" description="Helical" evidence="1">
    <location>
        <begin position="79"/>
        <end position="100"/>
    </location>
</feature>
<dbReference type="RefSeq" id="WP_065544060.1">
    <property type="nucleotide sequence ID" value="NZ_CP015405.2"/>
</dbReference>
<dbReference type="AlphaFoldDB" id="A0A1C7IE40"/>
<dbReference type="OrthoDB" id="517663at2"/>